<feature type="domain" description="DNA replication/recombination mediator RecO N-terminal" evidence="8">
    <location>
        <begin position="5"/>
        <end position="80"/>
    </location>
</feature>
<dbReference type="Gene3D" id="6.20.220.20">
    <property type="entry name" value="Recombination protein O, zinc-binding domain"/>
    <property type="match status" value="1"/>
</dbReference>
<organism evidence="9 10">
    <name type="scientific">[Lactobacillus] rogosae</name>
    <dbReference type="NCBI Taxonomy" id="706562"/>
    <lineage>
        <taxon>Bacteria</taxon>
        <taxon>Bacillati</taxon>
        <taxon>Bacillota</taxon>
        <taxon>Clostridia</taxon>
        <taxon>Lachnospirales</taxon>
        <taxon>Lachnospiraceae</taxon>
        <taxon>Lachnospira</taxon>
    </lineage>
</organism>
<dbReference type="InterPro" id="IPR012340">
    <property type="entry name" value="NA-bd_OB-fold"/>
</dbReference>
<dbReference type="InterPro" id="IPR042242">
    <property type="entry name" value="RecO_C"/>
</dbReference>
<reference evidence="9 10" key="1">
    <citation type="submission" date="2024-03" db="EMBL/GenBank/DDBJ databases">
        <title>Human intestinal bacterial collection.</title>
        <authorList>
            <person name="Pauvert C."/>
            <person name="Hitch T.C.A."/>
            <person name="Clavel T."/>
        </authorList>
    </citation>
    <scope>NUCLEOTIDE SEQUENCE [LARGE SCALE GENOMIC DNA]</scope>
    <source>
        <strain evidence="9 10">CLA-AA-H255</strain>
    </source>
</reference>
<name>A0ABV1BV70_9FIRM</name>
<dbReference type="EMBL" id="JBBMER010000002">
    <property type="protein sequence ID" value="MEQ2378955.1"/>
    <property type="molecule type" value="Genomic_DNA"/>
</dbReference>
<accession>A0ABV1BV70</accession>
<keyword evidence="4 7" id="KW-0233">DNA recombination</keyword>
<evidence type="ECO:0000313" key="9">
    <source>
        <dbReference type="EMBL" id="MEQ2378955.1"/>
    </source>
</evidence>
<dbReference type="Pfam" id="PF11967">
    <property type="entry name" value="RecO_N"/>
    <property type="match status" value="1"/>
</dbReference>
<dbReference type="Gene3D" id="1.20.1440.120">
    <property type="entry name" value="Recombination protein O, C-terminal domain"/>
    <property type="match status" value="1"/>
</dbReference>
<dbReference type="Proteomes" id="UP001442364">
    <property type="component" value="Unassembled WGS sequence"/>
</dbReference>
<keyword evidence="3 7" id="KW-0227">DNA damage</keyword>
<gene>
    <name evidence="7 9" type="primary">recO</name>
    <name evidence="9" type="ORF">WMO14_03520</name>
</gene>
<dbReference type="InterPro" id="IPR022572">
    <property type="entry name" value="DNA_rep/recomb_RecO_N"/>
</dbReference>
<keyword evidence="5 7" id="KW-0234">DNA repair</keyword>
<evidence type="ECO:0000256" key="1">
    <source>
        <dbReference type="ARBA" id="ARBA00007452"/>
    </source>
</evidence>
<dbReference type="SUPFAM" id="SSF57863">
    <property type="entry name" value="ArfGap/RecO-like zinc finger"/>
    <property type="match status" value="1"/>
</dbReference>
<comment type="function">
    <text evidence="7">Involved in DNA repair and RecF pathway recombination.</text>
</comment>
<evidence type="ECO:0000256" key="3">
    <source>
        <dbReference type="ARBA" id="ARBA00022763"/>
    </source>
</evidence>
<evidence type="ECO:0000256" key="4">
    <source>
        <dbReference type="ARBA" id="ARBA00023172"/>
    </source>
</evidence>
<dbReference type="Gene3D" id="2.40.50.140">
    <property type="entry name" value="Nucleic acid-binding proteins"/>
    <property type="match status" value="1"/>
</dbReference>
<dbReference type="PANTHER" id="PTHR33991:SF1">
    <property type="entry name" value="DNA REPAIR PROTEIN RECO"/>
    <property type="match status" value="1"/>
</dbReference>
<evidence type="ECO:0000256" key="7">
    <source>
        <dbReference type="HAMAP-Rule" id="MF_00201"/>
    </source>
</evidence>
<evidence type="ECO:0000313" key="10">
    <source>
        <dbReference type="Proteomes" id="UP001442364"/>
    </source>
</evidence>
<proteinExistence type="inferred from homology"/>
<evidence type="ECO:0000259" key="8">
    <source>
        <dbReference type="Pfam" id="PF11967"/>
    </source>
</evidence>
<keyword evidence="10" id="KW-1185">Reference proteome</keyword>
<comment type="caution">
    <text evidence="9">The sequence shown here is derived from an EMBL/GenBank/DDBJ whole genome shotgun (WGS) entry which is preliminary data.</text>
</comment>
<protein>
    <recommendedName>
        <fullName evidence="2 7">DNA repair protein RecO</fullName>
    </recommendedName>
    <alternativeName>
        <fullName evidence="6 7">Recombination protein O</fullName>
    </alternativeName>
</protein>
<evidence type="ECO:0000256" key="2">
    <source>
        <dbReference type="ARBA" id="ARBA00021310"/>
    </source>
</evidence>
<dbReference type="InterPro" id="IPR037278">
    <property type="entry name" value="ARFGAP/RecO"/>
</dbReference>
<dbReference type="NCBIfam" id="TIGR00613">
    <property type="entry name" value="reco"/>
    <property type="match status" value="1"/>
</dbReference>
<dbReference type="RefSeq" id="WP_022503205.1">
    <property type="nucleotide sequence ID" value="NZ_DAWDAH010000001.1"/>
</dbReference>
<dbReference type="Pfam" id="PF02565">
    <property type="entry name" value="RecO_C"/>
    <property type="match status" value="1"/>
</dbReference>
<sequence length="246" mass="27744">MADVVSVTGFILSSMPVGDYDRRVVILSRELGKIAAFAKGARRPNSHLIGVTRPFIFGTFEVYRGRDSYTIQKANVTNYFEELVSDLDGVLYGYYFAELAEYYGRENLDAADMINLLYVAFKALVNKSLPNELVRYIYEIRLIAVNGECPDFFSCAGCGSEKELQLYSYKENGMYCVECAASSGDGIVLQSSTLYTLQYIITAPLTKLFNFVVKADVLNELKKVVNRIEFITFDKHFKSKEMLDIG</sequence>
<dbReference type="InterPro" id="IPR003717">
    <property type="entry name" value="RecO"/>
</dbReference>
<dbReference type="HAMAP" id="MF_00201">
    <property type="entry name" value="RecO"/>
    <property type="match status" value="1"/>
</dbReference>
<dbReference type="SUPFAM" id="SSF50249">
    <property type="entry name" value="Nucleic acid-binding proteins"/>
    <property type="match status" value="1"/>
</dbReference>
<evidence type="ECO:0000256" key="6">
    <source>
        <dbReference type="ARBA" id="ARBA00033409"/>
    </source>
</evidence>
<evidence type="ECO:0000256" key="5">
    <source>
        <dbReference type="ARBA" id="ARBA00023204"/>
    </source>
</evidence>
<dbReference type="PANTHER" id="PTHR33991">
    <property type="entry name" value="DNA REPAIR PROTEIN RECO"/>
    <property type="match status" value="1"/>
</dbReference>
<comment type="similarity">
    <text evidence="1 7">Belongs to the RecO family.</text>
</comment>